<dbReference type="GO" id="GO:0016787">
    <property type="term" value="F:hydrolase activity"/>
    <property type="evidence" value="ECO:0007669"/>
    <property type="project" value="InterPro"/>
</dbReference>
<keyword evidence="4" id="KW-1185">Reference proteome</keyword>
<feature type="signal peptide" evidence="1">
    <location>
        <begin position="1"/>
        <end position="27"/>
    </location>
</feature>
<sequence>MPGRSGVFAAILLILVGVLTGAGAAHATSAVAGYPGGRALASAMAQAHEALAQSDIEVPDGISERDVLLLALNVYYEARGEGLAGKAAVANVTLNRLGDRRWPSTLAEVILQPGQFSWTRKPPRIEDREALRASVMVAAKALSGVLRDRTGGALYFHAARLGEPDWTRGLTRIARIGAHTFYAD</sequence>
<evidence type="ECO:0000313" key="4">
    <source>
        <dbReference type="Proteomes" id="UP000630353"/>
    </source>
</evidence>
<name>A0A918XPW9_9PROT</name>
<dbReference type="AlphaFoldDB" id="A0A918XPW9"/>
<keyword evidence="1" id="KW-0732">Signal</keyword>
<dbReference type="Proteomes" id="UP000630353">
    <property type="component" value="Unassembled WGS sequence"/>
</dbReference>
<comment type="caution">
    <text evidence="3">The sequence shown here is derived from an EMBL/GenBank/DDBJ whole genome shotgun (WGS) entry which is preliminary data.</text>
</comment>
<dbReference type="InterPro" id="IPR011105">
    <property type="entry name" value="Cell_wall_hydrolase_SleB"/>
</dbReference>
<dbReference type="Gene3D" id="6.20.240.60">
    <property type="match status" value="1"/>
</dbReference>
<feature type="domain" description="Cell wall hydrolase SleB" evidence="2">
    <location>
        <begin position="80"/>
        <end position="182"/>
    </location>
</feature>
<dbReference type="Gene3D" id="1.10.10.2520">
    <property type="entry name" value="Cell wall hydrolase SleB, domain 1"/>
    <property type="match status" value="1"/>
</dbReference>
<protein>
    <recommendedName>
        <fullName evidence="2">Cell wall hydrolase SleB domain-containing protein</fullName>
    </recommendedName>
</protein>
<organism evidence="3 4">
    <name type="scientific">Thalassobaculum fulvum</name>
    <dbReference type="NCBI Taxonomy" id="1633335"/>
    <lineage>
        <taxon>Bacteria</taxon>
        <taxon>Pseudomonadati</taxon>
        <taxon>Pseudomonadota</taxon>
        <taxon>Alphaproteobacteria</taxon>
        <taxon>Rhodospirillales</taxon>
        <taxon>Thalassobaculaceae</taxon>
        <taxon>Thalassobaculum</taxon>
    </lineage>
</organism>
<evidence type="ECO:0000256" key="1">
    <source>
        <dbReference type="SAM" id="SignalP"/>
    </source>
</evidence>
<evidence type="ECO:0000313" key="3">
    <source>
        <dbReference type="EMBL" id="GHD45665.1"/>
    </source>
</evidence>
<gene>
    <name evidence="3" type="ORF">GCM10017083_13900</name>
</gene>
<accession>A0A918XPW9</accession>
<reference evidence="3" key="2">
    <citation type="submission" date="2020-09" db="EMBL/GenBank/DDBJ databases">
        <authorList>
            <person name="Sun Q."/>
            <person name="Kim S."/>
        </authorList>
    </citation>
    <scope>NUCLEOTIDE SEQUENCE</scope>
    <source>
        <strain evidence="3">KCTC 42651</strain>
    </source>
</reference>
<reference evidence="3" key="1">
    <citation type="journal article" date="2014" name="Int. J. Syst. Evol. Microbiol.">
        <title>Complete genome sequence of Corynebacterium casei LMG S-19264T (=DSM 44701T), isolated from a smear-ripened cheese.</title>
        <authorList>
            <consortium name="US DOE Joint Genome Institute (JGI-PGF)"/>
            <person name="Walter F."/>
            <person name="Albersmeier A."/>
            <person name="Kalinowski J."/>
            <person name="Ruckert C."/>
        </authorList>
    </citation>
    <scope>NUCLEOTIDE SEQUENCE</scope>
    <source>
        <strain evidence="3">KCTC 42651</strain>
    </source>
</reference>
<dbReference type="Pfam" id="PF07486">
    <property type="entry name" value="Hydrolase_2"/>
    <property type="match status" value="1"/>
</dbReference>
<evidence type="ECO:0000259" key="2">
    <source>
        <dbReference type="Pfam" id="PF07486"/>
    </source>
</evidence>
<dbReference type="EMBL" id="BMZS01000003">
    <property type="protein sequence ID" value="GHD45665.1"/>
    <property type="molecule type" value="Genomic_DNA"/>
</dbReference>
<dbReference type="RefSeq" id="WP_189988228.1">
    <property type="nucleotide sequence ID" value="NZ_BMZS01000003.1"/>
</dbReference>
<proteinExistence type="predicted"/>
<feature type="chain" id="PRO_5038032875" description="Cell wall hydrolase SleB domain-containing protein" evidence="1">
    <location>
        <begin position="28"/>
        <end position="184"/>
    </location>
</feature>
<dbReference type="InterPro" id="IPR042047">
    <property type="entry name" value="SleB_dom1"/>
</dbReference>